<evidence type="ECO:0000313" key="2">
    <source>
        <dbReference type="Proteomes" id="UP000216052"/>
    </source>
</evidence>
<protein>
    <recommendedName>
        <fullName evidence="3">Vitamin B12 dependent methionine synthase, activation domain</fullName>
    </recommendedName>
</protein>
<gene>
    <name evidence="1" type="ORF">SPACI_057380</name>
</gene>
<name>A0ABZ3JCM6_SPOA4</name>
<dbReference type="EMBL" id="CP155571">
    <property type="protein sequence ID" value="XFO75611.1"/>
    <property type="molecule type" value="Genomic_DNA"/>
</dbReference>
<dbReference type="SUPFAM" id="SSF56507">
    <property type="entry name" value="Methionine synthase activation domain-like"/>
    <property type="match status" value="1"/>
</dbReference>
<accession>A0ABZ3JCM6</accession>
<organism evidence="1 2">
    <name type="scientific">Sporomusa acidovorans (strain ATCC 49682 / DSM 3132 / Mol)</name>
    <dbReference type="NCBI Taxonomy" id="1123286"/>
    <lineage>
        <taxon>Bacteria</taxon>
        <taxon>Bacillati</taxon>
        <taxon>Bacillota</taxon>
        <taxon>Negativicutes</taxon>
        <taxon>Selenomonadales</taxon>
        <taxon>Sporomusaceae</taxon>
        <taxon>Sporomusa</taxon>
    </lineage>
</organism>
<dbReference type="RefSeq" id="WP_093795016.1">
    <property type="nucleotide sequence ID" value="NZ_CP155571.1"/>
</dbReference>
<keyword evidence="2" id="KW-1185">Reference proteome</keyword>
<dbReference type="Proteomes" id="UP000216052">
    <property type="component" value="Chromosome"/>
</dbReference>
<evidence type="ECO:0008006" key="3">
    <source>
        <dbReference type="Google" id="ProtNLM"/>
    </source>
</evidence>
<dbReference type="Gene3D" id="3.40.109.40">
    <property type="match status" value="1"/>
</dbReference>
<evidence type="ECO:0000313" key="1">
    <source>
        <dbReference type="EMBL" id="XFO75611.1"/>
    </source>
</evidence>
<dbReference type="InterPro" id="IPR037010">
    <property type="entry name" value="VitB12-dep_Met_synth_activ_sf"/>
</dbReference>
<proteinExistence type="predicted"/>
<sequence length="227" mass="24554">MPIYHPRITIVDPVETKRYAGLRQKAEFPSVLLTEACTQAQLLAMPKGIWQLYAYDQDLHTIIANDPLILTADSIIKHLAGAVEVAVMAVTIGLPLEQEVSNLFLQNKYTLGLLLDAAGTTAVETACDAVCHIIAEQASHAGLAAGSRFSPGYGDWSIHIQPEILKLAGGDDIGLSVTDTKMLVPRKSVTAIVGLYPYHHTINLPQQQEMASNICGQPGCQARKETK</sequence>
<reference evidence="1" key="1">
    <citation type="submission" date="2024-05" db="EMBL/GenBank/DDBJ databases">
        <title>Isolation and characterization of Sporomusa carbonis sp. nov., a carboxydotrophic hydrogenogen in the genus of Sporomusa isolated from a charcoal burning pile.</title>
        <authorList>
            <person name="Boeer T."/>
            <person name="Rosenbaum F."/>
            <person name="Eysell L."/>
            <person name="Mueller V."/>
            <person name="Daniel R."/>
            <person name="Poehlein A."/>
        </authorList>
    </citation>
    <scope>NUCLEOTIDE SEQUENCE [LARGE SCALE GENOMIC DNA]</scope>
    <source>
        <strain evidence="1">DSM 3132</strain>
    </source>
</reference>